<evidence type="ECO:0000256" key="8">
    <source>
        <dbReference type="ARBA" id="ARBA00022801"/>
    </source>
</evidence>
<evidence type="ECO:0000256" key="1">
    <source>
        <dbReference type="ARBA" id="ARBA00002151"/>
    </source>
</evidence>
<dbReference type="InterPro" id="IPR050765">
    <property type="entry name" value="Riboflavin_Biosynth_HTPR"/>
</dbReference>
<feature type="binding site" evidence="15">
    <location>
        <begin position="307"/>
        <end position="313"/>
    </location>
    <ligand>
        <name>NADP(+)</name>
        <dbReference type="ChEBI" id="CHEBI:58349"/>
    </ligand>
</feature>
<dbReference type="EC" id="3.5.4.26" evidence="13"/>
<dbReference type="Pfam" id="PF01872">
    <property type="entry name" value="RibD_C"/>
    <property type="match status" value="1"/>
</dbReference>
<dbReference type="Gene3D" id="3.40.430.10">
    <property type="entry name" value="Dihydrofolate Reductase, subunit A"/>
    <property type="match status" value="1"/>
</dbReference>
<evidence type="ECO:0000256" key="12">
    <source>
        <dbReference type="ARBA" id="ARBA00023268"/>
    </source>
</evidence>
<feature type="binding site" evidence="15">
    <location>
        <position position="159"/>
    </location>
    <ligand>
        <name>NADP(+)</name>
        <dbReference type="ChEBI" id="CHEBI:58349"/>
    </ligand>
</feature>
<keyword evidence="10 13" id="KW-0521">NADP</keyword>
<comment type="similarity">
    <text evidence="4 13">In the N-terminal section; belongs to the cytidine and deoxycytidylate deaminase family.</text>
</comment>
<name>A0A9X2XXN1_9BACT</name>
<dbReference type="PIRSF" id="PIRSF006769">
    <property type="entry name" value="RibD"/>
    <property type="match status" value="1"/>
</dbReference>
<dbReference type="PROSITE" id="PS51747">
    <property type="entry name" value="CYT_DCMP_DEAMINASES_2"/>
    <property type="match status" value="1"/>
</dbReference>
<gene>
    <name evidence="18" type="primary">ribD</name>
    <name evidence="18" type="ORF">OCK74_15820</name>
</gene>
<sequence length="370" mass="41800">MTTDEQFMHRCIELAKLGHGNVAPNPMVGSVLVYENLIIGEGYHQKYGEAHAEVNCINSVKPEHRHLIDKSTIYVSLEPCAHFGKTPPCADLIIRHKIPKVVIGCRDPFELVAGKGIEKLKAAGIEVKSGILEKQCKELNKRFFTFHTQHRPYIVLKWAQTGDGKIAATASSPSDRLLISNEYTNRIVHKWRSEEMSILVGTNTALLDDPELNTRLWPGNSPIRLVVDMNLRLPTSLKLFNGKYPTIIFNTKKHVFPEDSITNVHDFKNQTASLLFYYQVTEDVSLVKQIVNALYQLKIQSVLVEGGAFLIQSFIEEGIWDEARIITNEELFVGNGLPAPVLKDQQLQIKEHFATDTIHIFTNQNQSLIH</sequence>
<dbReference type="Gene3D" id="3.40.140.10">
    <property type="entry name" value="Cytidine Deaminase, domain 2"/>
    <property type="match status" value="1"/>
</dbReference>
<evidence type="ECO:0000256" key="2">
    <source>
        <dbReference type="ARBA" id="ARBA00004882"/>
    </source>
</evidence>
<keyword evidence="12" id="KW-0511">Multifunctional enzyme</keyword>
<keyword evidence="19" id="KW-1185">Reference proteome</keyword>
<feature type="binding site" evidence="16">
    <location>
        <position position="80"/>
    </location>
    <ligand>
        <name>Zn(2+)</name>
        <dbReference type="ChEBI" id="CHEBI:29105"/>
        <note>catalytic</note>
    </ligand>
</feature>
<reference evidence="18" key="2">
    <citation type="submission" date="2023-04" db="EMBL/GenBank/DDBJ databases">
        <title>Paracnuella aquatica gen. nov., sp. nov., a member of the family Chitinophagaceae isolated from a hot spring.</title>
        <authorList>
            <person name="Wang C."/>
        </authorList>
    </citation>
    <scope>NUCLEOTIDE SEQUENCE</scope>
    <source>
        <strain evidence="18">LB-8</strain>
    </source>
</reference>
<evidence type="ECO:0000256" key="4">
    <source>
        <dbReference type="ARBA" id="ARBA00005259"/>
    </source>
</evidence>
<comment type="similarity">
    <text evidence="5 13">In the C-terminal section; belongs to the HTP reductase family.</text>
</comment>
<keyword evidence="7 13" id="KW-0479">Metal-binding</keyword>
<dbReference type="GO" id="GO:0009231">
    <property type="term" value="P:riboflavin biosynthetic process"/>
    <property type="evidence" value="ECO:0007669"/>
    <property type="project" value="UniProtKB-KW"/>
</dbReference>
<proteinExistence type="inferred from homology"/>
<dbReference type="CDD" id="cd01284">
    <property type="entry name" value="Riboflavin_deaminase-reductase"/>
    <property type="match status" value="1"/>
</dbReference>
<evidence type="ECO:0000313" key="19">
    <source>
        <dbReference type="Proteomes" id="UP001155483"/>
    </source>
</evidence>
<dbReference type="Proteomes" id="UP001155483">
    <property type="component" value="Unassembled WGS sequence"/>
</dbReference>
<keyword evidence="6 13" id="KW-0686">Riboflavin biosynthesis</keyword>
<dbReference type="RefSeq" id="WP_279298027.1">
    <property type="nucleotide sequence ID" value="NZ_JAOTIF010000013.1"/>
</dbReference>
<keyword evidence="9 13" id="KW-0862">Zinc</keyword>
<dbReference type="Pfam" id="PF00383">
    <property type="entry name" value="dCMP_cyt_deam_1"/>
    <property type="match status" value="1"/>
</dbReference>
<dbReference type="InterPro" id="IPR024072">
    <property type="entry name" value="DHFR-like_dom_sf"/>
</dbReference>
<organism evidence="18 19">
    <name type="scientific">Paraflavisolibacter caeni</name>
    <dbReference type="NCBI Taxonomy" id="2982496"/>
    <lineage>
        <taxon>Bacteria</taxon>
        <taxon>Pseudomonadati</taxon>
        <taxon>Bacteroidota</taxon>
        <taxon>Chitinophagia</taxon>
        <taxon>Chitinophagales</taxon>
        <taxon>Chitinophagaceae</taxon>
        <taxon>Paraflavisolibacter</taxon>
    </lineage>
</organism>
<dbReference type="PANTHER" id="PTHR38011">
    <property type="entry name" value="DIHYDROFOLATE REDUCTASE FAMILY PROTEIN (AFU_ORTHOLOGUE AFUA_8G06820)"/>
    <property type="match status" value="1"/>
</dbReference>
<evidence type="ECO:0000259" key="17">
    <source>
        <dbReference type="PROSITE" id="PS51747"/>
    </source>
</evidence>
<evidence type="ECO:0000256" key="5">
    <source>
        <dbReference type="ARBA" id="ARBA00007417"/>
    </source>
</evidence>
<comment type="pathway">
    <text evidence="2 13">Cofactor biosynthesis; riboflavin biosynthesis; 5-amino-6-(D-ribitylamino)uracil from GTP: step 2/4.</text>
</comment>
<feature type="binding site" evidence="15">
    <location>
        <position position="192"/>
    </location>
    <ligand>
        <name>substrate</name>
    </ligand>
</feature>
<evidence type="ECO:0000256" key="15">
    <source>
        <dbReference type="PIRSR" id="PIRSR006769-2"/>
    </source>
</evidence>
<dbReference type="EMBL" id="JAOTIF010000013">
    <property type="protein sequence ID" value="MCU7550587.1"/>
    <property type="molecule type" value="Genomic_DNA"/>
</dbReference>
<dbReference type="InterPro" id="IPR002734">
    <property type="entry name" value="RibDG_C"/>
</dbReference>
<comment type="cofactor">
    <cofactor evidence="13 16">
        <name>Zn(2+)</name>
        <dbReference type="ChEBI" id="CHEBI:29105"/>
    </cofactor>
    <text evidence="13 16">Binds 1 zinc ion.</text>
</comment>
<evidence type="ECO:0000313" key="18">
    <source>
        <dbReference type="EMBL" id="MCU7550587.1"/>
    </source>
</evidence>
<feature type="binding site" evidence="16">
    <location>
        <position position="51"/>
    </location>
    <ligand>
        <name>Zn(2+)</name>
        <dbReference type="ChEBI" id="CHEBI:29105"/>
        <note>catalytic</note>
    </ligand>
</feature>
<comment type="catalytic activity">
    <reaction evidence="13">
        <text>5-amino-6-(5-phospho-D-ribitylamino)uracil + NADP(+) = 5-amino-6-(5-phospho-D-ribosylamino)uracil + NADPH + H(+)</text>
        <dbReference type="Rhea" id="RHEA:17845"/>
        <dbReference type="ChEBI" id="CHEBI:15378"/>
        <dbReference type="ChEBI" id="CHEBI:57783"/>
        <dbReference type="ChEBI" id="CHEBI:58349"/>
        <dbReference type="ChEBI" id="CHEBI:58421"/>
        <dbReference type="ChEBI" id="CHEBI:58453"/>
        <dbReference type="EC" id="1.1.1.193"/>
    </reaction>
</comment>
<evidence type="ECO:0000256" key="7">
    <source>
        <dbReference type="ARBA" id="ARBA00022723"/>
    </source>
</evidence>
<comment type="caution">
    <text evidence="18">The sequence shown here is derived from an EMBL/GenBank/DDBJ whole genome shotgun (WGS) entry which is preliminary data.</text>
</comment>
<feature type="binding site" evidence="15">
    <location>
        <position position="305"/>
    </location>
    <ligand>
        <name>substrate</name>
    </ligand>
</feature>
<comment type="catalytic activity">
    <reaction evidence="13">
        <text>2,5-diamino-6-hydroxy-4-(5-phosphoribosylamino)-pyrimidine + H2O + H(+) = 5-amino-6-(5-phospho-D-ribosylamino)uracil + NH4(+)</text>
        <dbReference type="Rhea" id="RHEA:21868"/>
        <dbReference type="ChEBI" id="CHEBI:15377"/>
        <dbReference type="ChEBI" id="CHEBI:15378"/>
        <dbReference type="ChEBI" id="CHEBI:28938"/>
        <dbReference type="ChEBI" id="CHEBI:58453"/>
        <dbReference type="ChEBI" id="CHEBI:58614"/>
        <dbReference type="EC" id="3.5.4.26"/>
    </reaction>
</comment>
<protein>
    <recommendedName>
        <fullName evidence="13">Riboflavin biosynthesis protein RibD</fullName>
    </recommendedName>
    <domain>
        <recommendedName>
            <fullName evidence="13">Diaminohydroxyphosphoribosylaminopyrimidine deaminase</fullName>
            <shortName evidence="13">DRAP deaminase</shortName>
            <ecNumber evidence="13">3.5.4.26</ecNumber>
        </recommendedName>
        <alternativeName>
            <fullName evidence="13">Riboflavin-specific deaminase</fullName>
        </alternativeName>
    </domain>
    <domain>
        <recommendedName>
            <fullName evidence="13">5-amino-6-(5-phosphoribosylamino)uracil reductase</fullName>
            <ecNumber evidence="13">1.1.1.193</ecNumber>
        </recommendedName>
        <alternativeName>
            <fullName evidence="13">HTP reductase</fullName>
        </alternativeName>
    </domain>
</protein>
<dbReference type="GO" id="GO:0008703">
    <property type="term" value="F:5-amino-6-(5-phosphoribosylamino)uracil reductase activity"/>
    <property type="evidence" value="ECO:0007669"/>
    <property type="project" value="UniProtKB-EC"/>
</dbReference>
<dbReference type="InterPro" id="IPR016193">
    <property type="entry name" value="Cytidine_deaminase-like"/>
</dbReference>
<comment type="pathway">
    <text evidence="3 13">Cofactor biosynthesis; riboflavin biosynthesis; 5-amino-6-(D-ribitylamino)uracil from GTP: step 3/4.</text>
</comment>
<dbReference type="GO" id="GO:0046872">
    <property type="term" value="F:metal ion binding"/>
    <property type="evidence" value="ECO:0007669"/>
    <property type="project" value="UniProtKB-KW"/>
</dbReference>
<keyword evidence="11 13" id="KW-0560">Oxidoreductase</keyword>
<evidence type="ECO:0000256" key="10">
    <source>
        <dbReference type="ARBA" id="ARBA00022857"/>
    </source>
</evidence>
<evidence type="ECO:0000256" key="16">
    <source>
        <dbReference type="PIRSR" id="PIRSR006769-3"/>
    </source>
</evidence>
<evidence type="ECO:0000256" key="11">
    <source>
        <dbReference type="ARBA" id="ARBA00023002"/>
    </source>
</evidence>
<dbReference type="SUPFAM" id="SSF53597">
    <property type="entry name" value="Dihydrofolate reductase-like"/>
    <property type="match status" value="1"/>
</dbReference>
<feature type="domain" description="CMP/dCMP-type deaminase" evidence="17">
    <location>
        <begin position="2"/>
        <end position="128"/>
    </location>
</feature>
<reference evidence="18" key="1">
    <citation type="submission" date="2022-09" db="EMBL/GenBank/DDBJ databases">
        <authorList>
            <person name="Yuan C."/>
            <person name="Ke Z."/>
        </authorList>
    </citation>
    <scope>NUCLEOTIDE SEQUENCE</scope>
    <source>
        <strain evidence="18">LB-8</strain>
    </source>
</reference>
<dbReference type="SUPFAM" id="SSF53927">
    <property type="entry name" value="Cytidine deaminase-like"/>
    <property type="match status" value="1"/>
</dbReference>
<evidence type="ECO:0000256" key="14">
    <source>
        <dbReference type="PIRSR" id="PIRSR006769-1"/>
    </source>
</evidence>
<keyword evidence="8 13" id="KW-0378">Hydrolase</keyword>
<dbReference type="NCBIfam" id="TIGR00326">
    <property type="entry name" value="eubact_ribD"/>
    <property type="match status" value="1"/>
</dbReference>
<dbReference type="GO" id="GO:0008835">
    <property type="term" value="F:diaminohydroxyphosphoribosylaminopyrimidine deaminase activity"/>
    <property type="evidence" value="ECO:0007669"/>
    <property type="project" value="UniProtKB-EC"/>
</dbReference>
<feature type="binding site" evidence="15">
    <location>
        <position position="212"/>
    </location>
    <ligand>
        <name>substrate</name>
    </ligand>
</feature>
<evidence type="ECO:0000256" key="3">
    <source>
        <dbReference type="ARBA" id="ARBA00004910"/>
    </source>
</evidence>
<dbReference type="InterPro" id="IPR002125">
    <property type="entry name" value="CMP_dCMP_dom"/>
</dbReference>
<feature type="binding site" evidence="15">
    <location>
        <position position="208"/>
    </location>
    <ligand>
        <name>NADP(+)</name>
        <dbReference type="ChEBI" id="CHEBI:58349"/>
    </ligand>
</feature>
<dbReference type="InterPro" id="IPR004794">
    <property type="entry name" value="Eubact_RibD"/>
</dbReference>
<feature type="binding site" evidence="15">
    <location>
        <position position="215"/>
    </location>
    <ligand>
        <name>substrate</name>
    </ligand>
</feature>
<evidence type="ECO:0000256" key="9">
    <source>
        <dbReference type="ARBA" id="ARBA00022833"/>
    </source>
</evidence>
<evidence type="ECO:0000256" key="13">
    <source>
        <dbReference type="PIRNR" id="PIRNR006769"/>
    </source>
</evidence>
<feature type="active site" description="Proton donor" evidence="14">
    <location>
        <position position="53"/>
    </location>
</feature>
<dbReference type="AlphaFoldDB" id="A0A9X2XXN1"/>
<feature type="binding site" evidence="16">
    <location>
        <position position="89"/>
    </location>
    <ligand>
        <name>Zn(2+)</name>
        <dbReference type="ChEBI" id="CHEBI:29105"/>
        <note>catalytic</note>
    </ligand>
</feature>
<dbReference type="FunFam" id="3.40.140.10:FF:000025">
    <property type="entry name" value="Riboflavin biosynthesis protein RibD"/>
    <property type="match status" value="1"/>
</dbReference>
<dbReference type="EC" id="1.1.1.193" evidence="13"/>
<accession>A0A9X2XXN1</accession>
<dbReference type="PANTHER" id="PTHR38011:SF7">
    <property type="entry name" value="2,5-DIAMINO-6-RIBOSYLAMINO-4(3H)-PYRIMIDINONE 5'-PHOSPHATE REDUCTASE"/>
    <property type="match status" value="1"/>
</dbReference>
<comment type="function">
    <text evidence="1 13">Converts 2,5-diamino-6-(ribosylamino)-4(3h)-pyrimidinone 5'-phosphate into 5-amino-6-(ribosylamino)-2,4(1h,3h)-pyrimidinedione 5'-phosphate.</text>
</comment>
<feature type="binding site" evidence="15">
    <location>
        <position position="204"/>
    </location>
    <ligand>
        <name>NADP(+)</name>
        <dbReference type="ChEBI" id="CHEBI:58349"/>
    </ligand>
</feature>
<evidence type="ECO:0000256" key="6">
    <source>
        <dbReference type="ARBA" id="ARBA00022619"/>
    </source>
</evidence>